<dbReference type="EMBL" id="WJQU01000001">
    <property type="protein sequence ID" value="KAJ6649399.1"/>
    <property type="molecule type" value="Genomic_DNA"/>
</dbReference>
<sequence length="113" mass="13225">MSHILPQMMTYLWVSLYSLLDPNFVHDEVTKPTYRRDDSFAMLEFKDAGQEAQHSIKRIFGANPSYYIDGKQEEAAKYYDLLRNVLLWEPCSPTPQGIIDQVIHKIVRETSWS</sequence>
<gene>
    <name evidence="1" type="ORF">Bhyg_04633</name>
</gene>
<reference evidence="1" key="1">
    <citation type="submission" date="2022-07" db="EMBL/GenBank/DDBJ databases">
        <authorList>
            <person name="Trinca V."/>
            <person name="Uliana J.V.C."/>
            <person name="Torres T.T."/>
            <person name="Ward R.J."/>
            <person name="Monesi N."/>
        </authorList>
    </citation>
    <scope>NUCLEOTIDE SEQUENCE</scope>
    <source>
        <strain evidence="1">HSMRA1968</strain>
        <tissue evidence="1">Whole embryos</tissue>
    </source>
</reference>
<comment type="caution">
    <text evidence="1">The sequence shown here is derived from an EMBL/GenBank/DDBJ whole genome shotgun (WGS) entry which is preliminary data.</text>
</comment>
<evidence type="ECO:0000313" key="2">
    <source>
        <dbReference type="Proteomes" id="UP001151699"/>
    </source>
</evidence>
<dbReference type="AlphaFoldDB" id="A0A9Q0NH65"/>
<protein>
    <submittedName>
        <fullName evidence="1">Uncharacterized protein</fullName>
    </submittedName>
</protein>
<organism evidence="1 2">
    <name type="scientific">Pseudolycoriella hygida</name>
    <dbReference type="NCBI Taxonomy" id="35572"/>
    <lineage>
        <taxon>Eukaryota</taxon>
        <taxon>Metazoa</taxon>
        <taxon>Ecdysozoa</taxon>
        <taxon>Arthropoda</taxon>
        <taxon>Hexapoda</taxon>
        <taxon>Insecta</taxon>
        <taxon>Pterygota</taxon>
        <taxon>Neoptera</taxon>
        <taxon>Endopterygota</taxon>
        <taxon>Diptera</taxon>
        <taxon>Nematocera</taxon>
        <taxon>Sciaroidea</taxon>
        <taxon>Sciaridae</taxon>
        <taxon>Pseudolycoriella</taxon>
    </lineage>
</organism>
<accession>A0A9Q0NH65</accession>
<proteinExistence type="predicted"/>
<name>A0A9Q0NH65_9DIPT</name>
<feature type="non-terminal residue" evidence="1">
    <location>
        <position position="1"/>
    </location>
</feature>
<dbReference type="Proteomes" id="UP001151699">
    <property type="component" value="Chromosome A"/>
</dbReference>
<keyword evidence="2" id="KW-1185">Reference proteome</keyword>
<evidence type="ECO:0000313" key="1">
    <source>
        <dbReference type="EMBL" id="KAJ6649399.1"/>
    </source>
</evidence>